<dbReference type="Proteomes" id="UP000247973">
    <property type="component" value="Unassembled WGS sequence"/>
</dbReference>
<dbReference type="OrthoDB" id="1345111at2"/>
<keyword evidence="1" id="KW-0732">Signal</keyword>
<keyword evidence="3" id="KW-1185">Reference proteome</keyword>
<dbReference type="RefSeq" id="WP_146212678.1">
    <property type="nucleotide sequence ID" value="NZ_QICL01000001.1"/>
</dbReference>
<accession>A0A2V3PWE5</accession>
<proteinExistence type="predicted"/>
<feature type="chain" id="PRO_5016093048" evidence="1">
    <location>
        <begin position="22"/>
        <end position="244"/>
    </location>
</feature>
<gene>
    <name evidence="2" type="ORF">CLV62_101440</name>
</gene>
<evidence type="ECO:0000313" key="2">
    <source>
        <dbReference type="EMBL" id="PXV69171.1"/>
    </source>
</evidence>
<feature type="signal peptide" evidence="1">
    <location>
        <begin position="1"/>
        <end position="21"/>
    </location>
</feature>
<evidence type="ECO:0000256" key="1">
    <source>
        <dbReference type="SAM" id="SignalP"/>
    </source>
</evidence>
<comment type="caution">
    <text evidence="2">The sequence shown here is derived from an EMBL/GenBank/DDBJ whole genome shotgun (WGS) entry which is preliminary data.</text>
</comment>
<organism evidence="2 3">
    <name type="scientific">Dysgonomonas alginatilytica</name>
    <dbReference type="NCBI Taxonomy" id="1605892"/>
    <lineage>
        <taxon>Bacteria</taxon>
        <taxon>Pseudomonadati</taxon>
        <taxon>Bacteroidota</taxon>
        <taxon>Bacteroidia</taxon>
        <taxon>Bacteroidales</taxon>
        <taxon>Dysgonomonadaceae</taxon>
        <taxon>Dysgonomonas</taxon>
    </lineage>
</organism>
<reference evidence="2 3" key="1">
    <citation type="submission" date="2018-03" db="EMBL/GenBank/DDBJ databases">
        <title>Genomic Encyclopedia of Archaeal and Bacterial Type Strains, Phase II (KMG-II): from individual species to whole genera.</title>
        <authorList>
            <person name="Goeker M."/>
        </authorList>
    </citation>
    <scope>NUCLEOTIDE SEQUENCE [LARGE SCALE GENOMIC DNA]</scope>
    <source>
        <strain evidence="2 3">DSM 100214</strain>
    </source>
</reference>
<evidence type="ECO:0000313" key="3">
    <source>
        <dbReference type="Proteomes" id="UP000247973"/>
    </source>
</evidence>
<sequence>MRILKHCVSILCLLLSMAAIAQVGINTSSPQGVFDLRVAEGANKKGFTVTDDGKLIIGTSTSTTSDARLIVEGGMRIKTGSEGLNKYYISDANGVGEWKSLTLGSNVSTWKLSNPAFNFTSVKNLRLTGVSELLSNNIAGFMVSASVPNSLYVAAGKYLVFFNGDISGVEFCELALISVSTSADLYRISYTGWLGGTAVFLEAATSQWVGLAFTHADKSGSSLIMPIPSQTTYFYTLTFLRLEN</sequence>
<dbReference type="EMBL" id="QICL01000001">
    <property type="protein sequence ID" value="PXV69171.1"/>
    <property type="molecule type" value="Genomic_DNA"/>
</dbReference>
<protein>
    <submittedName>
        <fullName evidence="2">Uncharacterized protein</fullName>
    </submittedName>
</protein>
<name>A0A2V3PWE5_9BACT</name>
<dbReference type="AlphaFoldDB" id="A0A2V3PWE5"/>